<dbReference type="InterPro" id="IPR013083">
    <property type="entry name" value="Znf_RING/FYVE/PHD"/>
</dbReference>
<evidence type="ECO:0000256" key="4">
    <source>
        <dbReference type="PROSITE-ProRule" id="PRU00175"/>
    </source>
</evidence>
<dbReference type="SMART" id="SM00249">
    <property type="entry name" value="PHD"/>
    <property type="match status" value="1"/>
</dbReference>
<dbReference type="PROSITE" id="PS50016">
    <property type="entry name" value="ZF_PHD_2"/>
    <property type="match status" value="1"/>
</dbReference>
<evidence type="ECO:0000259" key="6">
    <source>
        <dbReference type="PROSITE" id="PS50016"/>
    </source>
</evidence>
<evidence type="ECO:0000313" key="9">
    <source>
        <dbReference type="EMBL" id="VFT92244.1"/>
    </source>
</evidence>
<dbReference type="InterPro" id="IPR001841">
    <property type="entry name" value="Znf_RING"/>
</dbReference>
<dbReference type="InterPro" id="IPR011011">
    <property type="entry name" value="Znf_FYVE_PHD"/>
</dbReference>
<dbReference type="EMBL" id="CAADRA010005700">
    <property type="protein sequence ID" value="VFT92244.1"/>
    <property type="molecule type" value="Genomic_DNA"/>
</dbReference>
<name>A0A485L619_9STRA</name>
<evidence type="ECO:0000256" key="5">
    <source>
        <dbReference type="SAM" id="MobiDB-lite"/>
    </source>
</evidence>
<gene>
    <name evidence="9" type="primary">Aste57867_15442</name>
    <name evidence="8" type="ORF">As57867_015386</name>
    <name evidence="9" type="ORF">ASTE57867_15442</name>
</gene>
<feature type="region of interest" description="Disordered" evidence="5">
    <location>
        <begin position="163"/>
        <end position="320"/>
    </location>
</feature>
<evidence type="ECO:0000256" key="2">
    <source>
        <dbReference type="ARBA" id="ARBA00022771"/>
    </source>
</evidence>
<feature type="compositionally biased region" description="Acidic residues" evidence="5">
    <location>
        <begin position="267"/>
        <end position="281"/>
    </location>
</feature>
<feature type="compositionally biased region" description="Low complexity" evidence="5">
    <location>
        <begin position="282"/>
        <end position="291"/>
    </location>
</feature>
<feature type="domain" description="PHD-type" evidence="6">
    <location>
        <begin position="327"/>
        <end position="376"/>
    </location>
</feature>
<protein>
    <submittedName>
        <fullName evidence="9">Aste57867_15442 protein</fullName>
    </submittedName>
</protein>
<dbReference type="InterPro" id="IPR019787">
    <property type="entry name" value="Znf_PHD-finger"/>
</dbReference>
<keyword evidence="3" id="KW-0862">Zinc</keyword>
<reference evidence="9 10" key="1">
    <citation type="submission" date="2019-03" db="EMBL/GenBank/DDBJ databases">
        <authorList>
            <person name="Gaulin E."/>
            <person name="Dumas B."/>
        </authorList>
    </citation>
    <scope>NUCLEOTIDE SEQUENCE [LARGE SCALE GENOMIC DNA]</scope>
    <source>
        <strain evidence="9">CBS 568.67</strain>
    </source>
</reference>
<dbReference type="Gene3D" id="3.30.40.10">
    <property type="entry name" value="Zinc/RING finger domain, C3HC4 (zinc finger)"/>
    <property type="match status" value="1"/>
</dbReference>
<proteinExistence type="predicted"/>
<keyword evidence="10" id="KW-1185">Reference proteome</keyword>
<evidence type="ECO:0000256" key="1">
    <source>
        <dbReference type="ARBA" id="ARBA00022723"/>
    </source>
</evidence>
<accession>A0A485L619</accession>
<dbReference type="GO" id="GO:0008270">
    <property type="term" value="F:zinc ion binding"/>
    <property type="evidence" value="ECO:0007669"/>
    <property type="project" value="UniProtKB-KW"/>
</dbReference>
<evidence type="ECO:0000259" key="7">
    <source>
        <dbReference type="PROSITE" id="PS50089"/>
    </source>
</evidence>
<dbReference type="InterPro" id="IPR019786">
    <property type="entry name" value="Zinc_finger_PHD-type_CS"/>
</dbReference>
<dbReference type="AlphaFoldDB" id="A0A485L619"/>
<keyword evidence="2 4" id="KW-0863">Zinc-finger</keyword>
<dbReference type="PROSITE" id="PS50089">
    <property type="entry name" value="ZF_RING_2"/>
    <property type="match status" value="1"/>
</dbReference>
<dbReference type="InterPro" id="IPR001965">
    <property type="entry name" value="Znf_PHD"/>
</dbReference>
<evidence type="ECO:0000313" key="10">
    <source>
        <dbReference type="Proteomes" id="UP000332933"/>
    </source>
</evidence>
<feature type="domain" description="RING-type" evidence="7">
    <location>
        <begin position="330"/>
        <end position="374"/>
    </location>
</feature>
<feature type="compositionally biased region" description="Polar residues" evidence="5">
    <location>
        <begin position="220"/>
        <end position="235"/>
    </location>
</feature>
<dbReference type="PROSITE" id="PS01359">
    <property type="entry name" value="ZF_PHD_1"/>
    <property type="match status" value="1"/>
</dbReference>
<keyword evidence="1" id="KW-0479">Metal-binding</keyword>
<evidence type="ECO:0000256" key="3">
    <source>
        <dbReference type="ARBA" id="ARBA00022833"/>
    </source>
</evidence>
<dbReference type="SUPFAM" id="SSF57903">
    <property type="entry name" value="FYVE/PHD zinc finger"/>
    <property type="match status" value="1"/>
</dbReference>
<organism evidence="9 10">
    <name type="scientific">Aphanomyces stellatus</name>
    <dbReference type="NCBI Taxonomy" id="120398"/>
    <lineage>
        <taxon>Eukaryota</taxon>
        <taxon>Sar</taxon>
        <taxon>Stramenopiles</taxon>
        <taxon>Oomycota</taxon>
        <taxon>Saprolegniomycetes</taxon>
        <taxon>Saprolegniales</taxon>
        <taxon>Verrucalvaceae</taxon>
        <taxon>Aphanomyces</taxon>
    </lineage>
</organism>
<dbReference type="EMBL" id="VJMH01005679">
    <property type="protein sequence ID" value="KAF0693577.1"/>
    <property type="molecule type" value="Genomic_DNA"/>
</dbReference>
<dbReference type="Pfam" id="PF00628">
    <property type="entry name" value="PHD"/>
    <property type="match status" value="1"/>
</dbReference>
<evidence type="ECO:0000313" key="8">
    <source>
        <dbReference type="EMBL" id="KAF0693577.1"/>
    </source>
</evidence>
<reference evidence="8" key="2">
    <citation type="submission" date="2019-06" db="EMBL/GenBank/DDBJ databases">
        <title>Genomics analysis of Aphanomyces spp. identifies a new class of oomycete effector associated with host adaptation.</title>
        <authorList>
            <person name="Gaulin E."/>
        </authorList>
    </citation>
    <scope>NUCLEOTIDE SEQUENCE</scope>
    <source>
        <strain evidence="8">CBS 578.67</strain>
    </source>
</reference>
<dbReference type="OrthoDB" id="65435at2759"/>
<sequence length="486" mass="53834">MVQSTEGAQTYDGVHPDTREWRIAAYRSAMKRKVPHAERCSFIQGGLCHMCNSGHKTLVVNACPQFNYDHSVCIAHSAQMIPMEQIVNGTTFPCPVCTFECRCPACENQVAAQVDKYEARGGAPRRPAVPRGPLPSWQAIGTASETTNVFLDKSLGQAYPFRTPPAAWRTTSKSDYPPQITAAALPPAPFSIRQRSDQSDHSFVPACTTPDQEEKAPAQPFSTRLTSDQTTNKVSSFPPPISHEKLSQLPLGGSFRKRRQSFSSSNDEGDDNDDGGDDDEGAASPWRTTTPRPRRYEDEPSVIATSHPPLDNQHPPSTTAAEATGHLDVCSSCQDESAEGELVGCDHCPRVFHRSCLVVSVRKRGGKWRCPDCRGRLTEHHFEMAFTKWRRLSHPDLTMGHLLYSLVDHPFGKLFMEPIAVVQHELQAGRYVTGPQRVVDKHFVADVRRIWTESHDDPNSGRGRAAATLAEGFDTLLRRIDHATTN</sequence>
<dbReference type="Proteomes" id="UP000332933">
    <property type="component" value="Unassembled WGS sequence"/>
</dbReference>